<organism evidence="1">
    <name type="scientific">Palpitomonas bilix</name>
    <dbReference type="NCBI Taxonomy" id="652834"/>
    <lineage>
        <taxon>Eukaryota</taxon>
        <taxon>Eukaryota incertae sedis</taxon>
    </lineage>
</organism>
<evidence type="ECO:0000313" key="1">
    <source>
        <dbReference type="EMBL" id="CAE0251442.1"/>
    </source>
</evidence>
<gene>
    <name evidence="1" type="ORF">PBIL07802_LOCUS13651</name>
</gene>
<dbReference type="EMBL" id="HBIB01021076">
    <property type="protein sequence ID" value="CAE0251442.1"/>
    <property type="molecule type" value="Transcribed_RNA"/>
</dbReference>
<protein>
    <submittedName>
        <fullName evidence="1">Uncharacterized protein</fullName>
    </submittedName>
</protein>
<sequence>MGGDRQFDPFLSSRDIFNEALSDLFSAYPDGDKAEKAAPTLLYSVALRLVEEEQPQISATQKSLTVAQSLARASAAASPSIAEHFKAAIKRAQAVQSVREKLSNLEDVLLRLKNDAQVVPEPKAFKKEMKYFLPLVEAEGGSLLHDLWYAESAVDTVMAEREDEYVQLPFSLFKCRSRPFFMTADEARTLAKGEKGENTVMDTIRNNGKRAMSVTMEALVDVVYGTVTTEKSPSAYVRMVKQMKRRLRQNVDSAGESLVGRVPSSGSAESGEQVSTPLVLHAQEGGDTPKMRALPESTVIFLENLAREVVKAGKELTAGREPEWSTLAYAHKAFCATHDRYLNVNPAAQADQQVHFDHLSVVEKARDYPVVLTAILQLLRTTDRFRWRAPEWA</sequence>
<proteinExistence type="predicted"/>
<name>A0A7S3DAV4_9EUKA</name>
<dbReference type="AlphaFoldDB" id="A0A7S3DAV4"/>
<reference evidence="1" key="1">
    <citation type="submission" date="2021-01" db="EMBL/GenBank/DDBJ databases">
        <authorList>
            <person name="Corre E."/>
            <person name="Pelletier E."/>
            <person name="Niang G."/>
            <person name="Scheremetjew M."/>
            <person name="Finn R."/>
            <person name="Kale V."/>
            <person name="Holt S."/>
            <person name="Cochrane G."/>
            <person name="Meng A."/>
            <person name="Brown T."/>
            <person name="Cohen L."/>
        </authorList>
    </citation>
    <scope>NUCLEOTIDE SEQUENCE</scope>
    <source>
        <strain evidence="1">NIES-2562</strain>
    </source>
</reference>
<accession>A0A7S3DAV4</accession>